<dbReference type="InterPro" id="IPR053888">
    <property type="entry name" value="MRM3-like_sub_bind"/>
</dbReference>
<dbReference type="InterPro" id="IPR051259">
    <property type="entry name" value="rRNA_Methyltransferase"/>
</dbReference>
<organism evidence="5 6">
    <name type="scientific">Aeribacillus alveayuensis</name>
    <dbReference type="NCBI Taxonomy" id="279215"/>
    <lineage>
        <taxon>Bacteria</taxon>
        <taxon>Bacillati</taxon>
        <taxon>Bacillota</taxon>
        <taxon>Bacilli</taxon>
        <taxon>Bacillales</taxon>
        <taxon>Bacillaceae</taxon>
        <taxon>Aeribacillus</taxon>
    </lineage>
</organism>
<dbReference type="SUPFAM" id="SSF55315">
    <property type="entry name" value="L30e-like"/>
    <property type="match status" value="1"/>
</dbReference>
<dbReference type="GO" id="GO:0008168">
    <property type="term" value="F:methyltransferase activity"/>
    <property type="evidence" value="ECO:0007669"/>
    <property type="project" value="UniProtKB-KW"/>
</dbReference>
<dbReference type="Proteomes" id="UP001225646">
    <property type="component" value="Unassembled WGS sequence"/>
</dbReference>
<dbReference type="EMBL" id="JAUSTR010000001">
    <property type="protein sequence ID" value="MDQ0161119.1"/>
    <property type="molecule type" value="Genomic_DNA"/>
</dbReference>
<sequence>MKMIESQQNPKVKAWKKLLTKKGRDQTGLFIIEGFHLVEEALKEQHVVKEIMKTKNVEIPATWDVTDVPIVTVTNEIMKGICDTETPQGIASVCKQQNDHSTKYFRKFILVDRVQDPGNLGTIIRTADAAGIDAVILGAGTVDVYNAKTIRATQGSLFHLPILKGDLTTFIAQLKQRNIPIYGTSLTNGVSYKEVSPTESFAIIVGNEGNGVSQTLLQMTDKNLYIPLYGKAESLNVAIASSILMYHFVH</sequence>
<dbReference type="PANTHER" id="PTHR43191">
    <property type="entry name" value="RRNA METHYLTRANSFERASE 3"/>
    <property type="match status" value="1"/>
</dbReference>
<proteinExistence type="inferred from homology"/>
<gene>
    <name evidence="5" type="ORF">J2S06_000189</name>
</gene>
<protein>
    <submittedName>
        <fullName evidence="5">TrmH family RNA methyltransferase</fullName>
    </submittedName>
</protein>
<comment type="similarity">
    <text evidence="1">Belongs to the class IV-like SAM-binding methyltransferase superfamily. RNA methyltransferase TrmH family.</text>
</comment>
<comment type="caution">
    <text evidence="5">The sequence shown here is derived from an EMBL/GenBank/DDBJ whole genome shotgun (WGS) entry which is preliminary data.</text>
</comment>
<name>A0ABT9VJM1_9BACI</name>
<evidence type="ECO:0000259" key="4">
    <source>
        <dbReference type="SMART" id="SM00967"/>
    </source>
</evidence>
<dbReference type="Pfam" id="PF00588">
    <property type="entry name" value="SpoU_methylase"/>
    <property type="match status" value="1"/>
</dbReference>
<dbReference type="GO" id="GO:0032259">
    <property type="term" value="P:methylation"/>
    <property type="evidence" value="ECO:0007669"/>
    <property type="project" value="UniProtKB-KW"/>
</dbReference>
<evidence type="ECO:0000313" key="5">
    <source>
        <dbReference type="EMBL" id="MDQ0161119.1"/>
    </source>
</evidence>
<dbReference type="InterPro" id="IPR029026">
    <property type="entry name" value="tRNA_m1G_MTases_N"/>
</dbReference>
<dbReference type="InterPro" id="IPR029028">
    <property type="entry name" value="Alpha/beta_knot_MTases"/>
</dbReference>
<feature type="domain" description="RNA 2-O ribose methyltransferase substrate binding" evidence="4">
    <location>
        <begin position="31"/>
        <end position="100"/>
    </location>
</feature>
<evidence type="ECO:0000313" key="6">
    <source>
        <dbReference type="Proteomes" id="UP001225646"/>
    </source>
</evidence>
<keyword evidence="6" id="KW-1185">Reference proteome</keyword>
<dbReference type="RefSeq" id="WP_419151005.1">
    <property type="nucleotide sequence ID" value="NZ_JAUSTR010000001.1"/>
</dbReference>
<keyword evidence="3" id="KW-0808">Transferase</keyword>
<accession>A0ABT9VJM1</accession>
<dbReference type="PANTHER" id="PTHR43191:SF2">
    <property type="entry name" value="RRNA METHYLTRANSFERASE 3, MITOCHONDRIAL"/>
    <property type="match status" value="1"/>
</dbReference>
<dbReference type="CDD" id="cd18095">
    <property type="entry name" value="SpoU-like_rRNA-MTase"/>
    <property type="match status" value="1"/>
</dbReference>
<evidence type="ECO:0000256" key="2">
    <source>
        <dbReference type="ARBA" id="ARBA00022603"/>
    </source>
</evidence>
<keyword evidence="2 5" id="KW-0489">Methyltransferase</keyword>
<dbReference type="InterPro" id="IPR029064">
    <property type="entry name" value="Ribosomal_eL30-like_sf"/>
</dbReference>
<evidence type="ECO:0000256" key="3">
    <source>
        <dbReference type="ARBA" id="ARBA00022679"/>
    </source>
</evidence>
<dbReference type="InterPro" id="IPR013123">
    <property type="entry name" value="SpoU_subst-bd"/>
</dbReference>
<dbReference type="Gene3D" id="3.30.1330.30">
    <property type="match status" value="1"/>
</dbReference>
<dbReference type="InterPro" id="IPR001537">
    <property type="entry name" value="SpoU_MeTrfase"/>
</dbReference>
<evidence type="ECO:0000256" key="1">
    <source>
        <dbReference type="ARBA" id="ARBA00007228"/>
    </source>
</evidence>
<dbReference type="Pfam" id="PF22435">
    <property type="entry name" value="MRM3-like_sub_bind"/>
    <property type="match status" value="1"/>
</dbReference>
<reference evidence="5 6" key="1">
    <citation type="submission" date="2023-07" db="EMBL/GenBank/DDBJ databases">
        <title>Genomic Encyclopedia of Type Strains, Phase IV (KMG-IV): sequencing the most valuable type-strain genomes for metagenomic binning, comparative biology and taxonomic classification.</title>
        <authorList>
            <person name="Goeker M."/>
        </authorList>
    </citation>
    <scope>NUCLEOTIDE SEQUENCE [LARGE SCALE GENOMIC DNA]</scope>
    <source>
        <strain evidence="5 6">DSM 19092</strain>
    </source>
</reference>
<dbReference type="Gene3D" id="3.40.1280.10">
    <property type="match status" value="1"/>
</dbReference>
<dbReference type="SUPFAM" id="SSF75217">
    <property type="entry name" value="alpha/beta knot"/>
    <property type="match status" value="1"/>
</dbReference>
<dbReference type="SMART" id="SM00967">
    <property type="entry name" value="SpoU_sub_bind"/>
    <property type="match status" value="1"/>
</dbReference>